<evidence type="ECO:0000259" key="2">
    <source>
        <dbReference type="Pfam" id="PF02272"/>
    </source>
</evidence>
<dbReference type="AlphaFoldDB" id="A0A1G6RTY9"/>
<evidence type="ECO:0000259" key="1">
    <source>
        <dbReference type="Pfam" id="PF01368"/>
    </source>
</evidence>
<dbReference type="OrthoDB" id="9803668at2"/>
<dbReference type="InterPro" id="IPR003156">
    <property type="entry name" value="DHHA1_dom"/>
</dbReference>
<evidence type="ECO:0000313" key="3">
    <source>
        <dbReference type="EMBL" id="SDD07415.1"/>
    </source>
</evidence>
<dbReference type="Proteomes" id="UP000198995">
    <property type="component" value="Unassembled WGS sequence"/>
</dbReference>
<name>A0A1G6RTY9_PEPNI</name>
<dbReference type="GO" id="GO:0003676">
    <property type="term" value="F:nucleic acid binding"/>
    <property type="evidence" value="ECO:0007669"/>
    <property type="project" value="InterPro"/>
</dbReference>
<dbReference type="SUPFAM" id="SSF64182">
    <property type="entry name" value="DHH phosphoesterases"/>
    <property type="match status" value="1"/>
</dbReference>
<reference evidence="3 4" key="1">
    <citation type="submission" date="2016-10" db="EMBL/GenBank/DDBJ databases">
        <authorList>
            <person name="de Groot N.N."/>
        </authorList>
    </citation>
    <scope>NUCLEOTIDE SEQUENCE [LARGE SCALE GENOMIC DNA]</scope>
    <source>
        <strain evidence="3 4">DSM 20475</strain>
    </source>
</reference>
<organism evidence="3 4">
    <name type="scientific">Peptococcus niger</name>
    <dbReference type="NCBI Taxonomy" id="2741"/>
    <lineage>
        <taxon>Bacteria</taxon>
        <taxon>Bacillati</taxon>
        <taxon>Bacillota</taxon>
        <taxon>Clostridia</taxon>
        <taxon>Eubacteriales</taxon>
        <taxon>Peptococcaceae</taxon>
        <taxon>Peptococcus</taxon>
    </lineage>
</organism>
<dbReference type="STRING" id="2741.SAMN04489866_101105"/>
<proteinExistence type="predicted"/>
<feature type="domain" description="DHHA1" evidence="2">
    <location>
        <begin position="236"/>
        <end position="323"/>
    </location>
</feature>
<dbReference type="Gene3D" id="3.90.1640.10">
    <property type="entry name" value="inorganic pyrophosphatase (n-terminal core)"/>
    <property type="match status" value="1"/>
</dbReference>
<evidence type="ECO:0000313" key="4">
    <source>
        <dbReference type="Proteomes" id="UP000198995"/>
    </source>
</evidence>
<accession>A0A1G6RTY9</accession>
<dbReference type="PANTHER" id="PTHR47618">
    <property type="entry name" value="BIFUNCTIONAL OLIGORIBONUCLEASE AND PAP PHOSPHATASE NRNA"/>
    <property type="match status" value="1"/>
</dbReference>
<gene>
    <name evidence="3" type="ORF">SAMN04489866_101105</name>
</gene>
<dbReference type="InterPro" id="IPR051319">
    <property type="entry name" value="Oligoribo/pAp-PDE_c-di-AMP_PDE"/>
</dbReference>
<dbReference type="Gene3D" id="3.10.310.30">
    <property type="match status" value="1"/>
</dbReference>
<protein>
    <submittedName>
        <fullName evidence="3">Phosphoesterase RecJ domain-containing protein</fullName>
    </submittedName>
</protein>
<dbReference type="EMBL" id="FNAF01000001">
    <property type="protein sequence ID" value="SDD07415.1"/>
    <property type="molecule type" value="Genomic_DNA"/>
</dbReference>
<dbReference type="RefSeq" id="WP_159427915.1">
    <property type="nucleotide sequence ID" value="NZ_FNAF01000001.1"/>
</dbReference>
<feature type="domain" description="DDH" evidence="1">
    <location>
        <begin position="22"/>
        <end position="161"/>
    </location>
</feature>
<dbReference type="Pfam" id="PF01368">
    <property type="entry name" value="DHH"/>
    <property type="match status" value="1"/>
</dbReference>
<dbReference type="InterPro" id="IPR001667">
    <property type="entry name" value="DDH_dom"/>
</dbReference>
<sequence length="330" mass="36240">MSLKKNNKDDQAIRSALQSAERIALFSHIHPDGDAIGAQLGLAAVLRAMGKEVAIYNQTGQPGTFAFLPGMADLRHWGEDDFPADLRVALDCGNLDRLGLSEAEWRADQRISIDHHMGHEPFSDLNYVDAEAPATCAILADFCRNWNFPVSADAATCFLTGLHTDTGSFRFEKTKAETFQTAAWLMEKGADLSAIRYHVFESTSQARFQLLNAMYQSSEFLSDDHIAIAEITYEQMLNLGVNDDEVHGLVGQLKEVQGVELSILLRELSSGAIKVSLRSKQYLDCNRLASEFNGGGHVRAAGCTLHSSLQEARQTLLAAAARHLKEDLSS</sequence>
<dbReference type="Pfam" id="PF02272">
    <property type="entry name" value="DHHA1"/>
    <property type="match status" value="1"/>
</dbReference>
<dbReference type="InterPro" id="IPR038763">
    <property type="entry name" value="DHH_sf"/>
</dbReference>
<dbReference type="PANTHER" id="PTHR47618:SF1">
    <property type="entry name" value="BIFUNCTIONAL OLIGORIBONUCLEASE AND PAP PHOSPHATASE NRNA"/>
    <property type="match status" value="1"/>
</dbReference>
<keyword evidence="4" id="KW-1185">Reference proteome</keyword>